<evidence type="ECO:0000256" key="1">
    <source>
        <dbReference type="SAM" id="Phobius"/>
    </source>
</evidence>
<accession>A0A8X6Q8Q6</accession>
<keyword evidence="1" id="KW-1133">Transmembrane helix</keyword>
<reference evidence="2" key="1">
    <citation type="submission" date="2020-08" db="EMBL/GenBank/DDBJ databases">
        <title>Multicomponent nature underlies the extraordinary mechanical properties of spider dragline silk.</title>
        <authorList>
            <person name="Kono N."/>
            <person name="Nakamura H."/>
            <person name="Mori M."/>
            <person name="Yoshida Y."/>
            <person name="Ohtoshi R."/>
            <person name="Malay A.D."/>
            <person name="Moran D.A.P."/>
            <person name="Tomita M."/>
            <person name="Numata K."/>
            <person name="Arakawa K."/>
        </authorList>
    </citation>
    <scope>NUCLEOTIDE SEQUENCE</scope>
</reference>
<keyword evidence="1" id="KW-0472">Membrane</keyword>
<feature type="transmembrane region" description="Helical" evidence="1">
    <location>
        <begin position="112"/>
        <end position="131"/>
    </location>
</feature>
<sequence>MFWATPQSVHDVYKFYMLDLGIPETYEDYYFIFSGIIIVVSNILLYTEQDLVVVLICFVYHKLGCFISDSKRDLTASYSEANPTPELIHNFATKANVLSTSIIKIDRAISPLAFYLLCLFLSQIMELTAMFLKGYGILWSILFGIYLVITLIPKLILLVILGSRIHERFVEIKELVLTAPVLNERILYEMPSGINHIALCQIVESLSDKAFMTAMGIIKIEKSVILSILCAFISYSVLITQVFQK</sequence>
<dbReference type="Proteomes" id="UP000887013">
    <property type="component" value="Unassembled WGS sequence"/>
</dbReference>
<feature type="transmembrane region" description="Helical" evidence="1">
    <location>
        <begin position="29"/>
        <end position="46"/>
    </location>
</feature>
<name>A0A8X6Q8Q6_NEPPI</name>
<protein>
    <submittedName>
        <fullName evidence="2">Uncharacterized protein</fullName>
    </submittedName>
</protein>
<feature type="transmembrane region" description="Helical" evidence="1">
    <location>
        <begin position="224"/>
        <end position="243"/>
    </location>
</feature>
<evidence type="ECO:0000313" key="3">
    <source>
        <dbReference type="Proteomes" id="UP000887013"/>
    </source>
</evidence>
<feature type="transmembrane region" description="Helical" evidence="1">
    <location>
        <begin position="137"/>
        <end position="161"/>
    </location>
</feature>
<keyword evidence="1" id="KW-0812">Transmembrane</keyword>
<proteinExistence type="predicted"/>
<dbReference type="AlphaFoldDB" id="A0A8X6Q8Q6"/>
<keyword evidence="3" id="KW-1185">Reference proteome</keyword>
<gene>
    <name evidence="2" type="ORF">NPIL_200471</name>
</gene>
<comment type="caution">
    <text evidence="2">The sequence shown here is derived from an EMBL/GenBank/DDBJ whole genome shotgun (WGS) entry which is preliminary data.</text>
</comment>
<organism evidence="2 3">
    <name type="scientific">Nephila pilipes</name>
    <name type="common">Giant wood spider</name>
    <name type="synonym">Nephila maculata</name>
    <dbReference type="NCBI Taxonomy" id="299642"/>
    <lineage>
        <taxon>Eukaryota</taxon>
        <taxon>Metazoa</taxon>
        <taxon>Ecdysozoa</taxon>
        <taxon>Arthropoda</taxon>
        <taxon>Chelicerata</taxon>
        <taxon>Arachnida</taxon>
        <taxon>Araneae</taxon>
        <taxon>Araneomorphae</taxon>
        <taxon>Entelegynae</taxon>
        <taxon>Araneoidea</taxon>
        <taxon>Nephilidae</taxon>
        <taxon>Nephila</taxon>
    </lineage>
</organism>
<dbReference type="EMBL" id="BMAW01077425">
    <property type="protein sequence ID" value="GFU06324.1"/>
    <property type="molecule type" value="Genomic_DNA"/>
</dbReference>
<evidence type="ECO:0000313" key="2">
    <source>
        <dbReference type="EMBL" id="GFU06324.1"/>
    </source>
</evidence>